<reference evidence="1 2" key="1">
    <citation type="submission" date="2020-02" db="EMBL/GenBank/DDBJ databases">
        <authorList>
            <person name="Hogendoorn C."/>
        </authorList>
    </citation>
    <scope>NUCLEOTIDE SEQUENCE [LARGE SCALE GENOMIC DNA]</scope>
    <source>
        <strain evidence="1">METHB21</strain>
    </source>
</reference>
<dbReference type="AlphaFoldDB" id="A0A8S0WH90"/>
<dbReference type="Proteomes" id="UP000494216">
    <property type="component" value="Unassembled WGS sequence"/>
</dbReference>
<dbReference type="EMBL" id="CADCXN010000019">
    <property type="protein sequence ID" value="CAA9889619.1"/>
    <property type="molecule type" value="Genomic_DNA"/>
</dbReference>
<accession>A0A8S0WH90</accession>
<evidence type="ECO:0000313" key="1">
    <source>
        <dbReference type="EMBL" id="CAA9889619.1"/>
    </source>
</evidence>
<comment type="caution">
    <text evidence="1">The sequence shown here is derived from an EMBL/GenBank/DDBJ whole genome shotgun (WGS) entry which is preliminary data.</text>
</comment>
<name>A0A8S0WH90_9GAMM</name>
<protein>
    <submittedName>
        <fullName evidence="1">Uncharacterized protein</fullName>
    </submittedName>
</protein>
<sequence length="93" mass="10838">MYLFLYRFELRGNGIDFVLNEVIAEDMYPDIDEKMKPLVHACCETLLRYRQLSVSNTIMDGNFLVIMDGNFLVMGEFEVMTIEGFVMPSIIRN</sequence>
<proteinExistence type="predicted"/>
<organism evidence="1 2">
    <name type="scientific">Candidatus Methylobacter favarea</name>
    <dbReference type="NCBI Taxonomy" id="2707345"/>
    <lineage>
        <taxon>Bacteria</taxon>
        <taxon>Pseudomonadati</taxon>
        <taxon>Pseudomonadota</taxon>
        <taxon>Gammaproteobacteria</taxon>
        <taxon>Methylococcales</taxon>
        <taxon>Methylococcaceae</taxon>
        <taxon>Methylobacter</taxon>
    </lineage>
</organism>
<gene>
    <name evidence="1" type="ORF">METHB2_1150002</name>
</gene>
<keyword evidence="2" id="KW-1185">Reference proteome</keyword>
<evidence type="ECO:0000313" key="2">
    <source>
        <dbReference type="Proteomes" id="UP000494216"/>
    </source>
</evidence>